<evidence type="ECO:0000313" key="2">
    <source>
        <dbReference type="Proteomes" id="UP000494110"/>
    </source>
</evidence>
<dbReference type="SMART" id="SM00710">
    <property type="entry name" value="PbH1"/>
    <property type="match status" value="5"/>
</dbReference>
<gene>
    <name evidence="1" type="ORF">BLA39750_04281</name>
</gene>
<reference evidence="1 2" key="1">
    <citation type="submission" date="2019-09" db="EMBL/GenBank/DDBJ databases">
        <authorList>
            <person name="Depoorter E."/>
        </authorList>
    </citation>
    <scope>NUCLEOTIDE SEQUENCE [LARGE SCALE GENOMIC DNA]</scope>
    <source>
        <strain evidence="1">R-39750</strain>
    </source>
</reference>
<name>A0A6P2YU19_BURL3</name>
<evidence type="ECO:0008006" key="3">
    <source>
        <dbReference type="Google" id="ProtNLM"/>
    </source>
</evidence>
<evidence type="ECO:0000313" key="1">
    <source>
        <dbReference type="EMBL" id="VWD25830.1"/>
    </source>
</evidence>
<protein>
    <recommendedName>
        <fullName evidence="3">Right handed beta helix domain-containing protein</fullName>
    </recommendedName>
</protein>
<dbReference type="InterPro" id="IPR006626">
    <property type="entry name" value="PbH1"/>
</dbReference>
<dbReference type="AlphaFoldDB" id="A0A6P2YU19"/>
<sequence>MSNMGVHLQSGVGLYGTPSQYGTTLLKLDPAWQTNYNGTGQAGPQLNAMIAANWARKGRDVENPDKPSTHVVIDSIAISGVVDSTNALPACSAFQSNHDRVRDGITVFNASVDRTGTPPIISRNTIRQLAGNAISFGLYDHFTDSNQVSCSGNALCKLGLVLSVQGESSDKPALVTDNTICGVGFGGITLIGKNIEVARNTILSVDRPWDGKSKPVGSTMGISAGFVGTSYVSIHDNVIEGGDYGIGSDGSFPLYFSVPTYVAYWSDITRLYPAFRGLYPNGPANPNGSLALRPGDDILANQVILDLASKRAAVADDRTGFVTFLRIYNNRNSNSIVGISLFKVDRAEIYGNTINETSANSLFGVLLDSAINSFVYSNSLNWWPTAILVRGAPGDVSHWGSSYNGIGIQPPGPQSTQWQYPGNRFQGNGKNVSIENAGTGNNVY</sequence>
<organism evidence="1 2">
    <name type="scientific">Burkholderia lata (strain ATCC 17760 / DSM 23089 / LMG 22485 / NCIMB 9086 / R18194 / 383)</name>
    <dbReference type="NCBI Taxonomy" id="482957"/>
    <lineage>
        <taxon>Bacteria</taxon>
        <taxon>Pseudomonadati</taxon>
        <taxon>Pseudomonadota</taxon>
        <taxon>Betaproteobacteria</taxon>
        <taxon>Burkholderiales</taxon>
        <taxon>Burkholderiaceae</taxon>
        <taxon>Burkholderia</taxon>
        <taxon>Burkholderia cepacia complex</taxon>
    </lineage>
</organism>
<dbReference type="Proteomes" id="UP000494110">
    <property type="component" value="Unassembled WGS sequence"/>
</dbReference>
<dbReference type="InterPro" id="IPR011050">
    <property type="entry name" value="Pectin_lyase_fold/virulence"/>
</dbReference>
<dbReference type="EMBL" id="CABVQN010000021">
    <property type="protein sequence ID" value="VWD25830.1"/>
    <property type="molecule type" value="Genomic_DNA"/>
</dbReference>
<dbReference type="SUPFAM" id="SSF51126">
    <property type="entry name" value="Pectin lyase-like"/>
    <property type="match status" value="1"/>
</dbReference>
<accession>A0A6P2YU19</accession>
<proteinExistence type="predicted"/>